<dbReference type="InterPro" id="IPR056493">
    <property type="entry name" value="HVO_0513_N"/>
</dbReference>
<evidence type="ECO:0000313" key="6">
    <source>
        <dbReference type="Proteomes" id="UP000783863"/>
    </source>
</evidence>
<dbReference type="EMBL" id="RKLQ01000002">
    <property type="protein sequence ID" value="MBX0303833.1"/>
    <property type="molecule type" value="Genomic_DNA"/>
</dbReference>
<dbReference type="PANTHER" id="PTHR34236">
    <property type="entry name" value="DIMETHYL SULFOXIDE REDUCTASE TRANSCRIPTIONAL ACTIVATOR"/>
    <property type="match status" value="1"/>
</dbReference>
<keyword evidence="6" id="KW-1185">Reference proteome</keyword>
<reference evidence="5" key="1">
    <citation type="submission" date="2021-06" db="EMBL/GenBank/DDBJ databases">
        <title>Halomicroarcula sp. F24A a new haloarchaeum isolated from saline soil.</title>
        <authorList>
            <person name="Duran-Viseras A."/>
            <person name="Sanchez-Porro C."/>
            <person name="Ventosa A."/>
        </authorList>
    </citation>
    <scope>NUCLEOTIDE SEQUENCE</scope>
    <source>
        <strain evidence="5">F24A</strain>
    </source>
</reference>
<organism evidence="5 6">
    <name type="scientific">Haloarcula salinisoli</name>
    <dbReference type="NCBI Taxonomy" id="2487746"/>
    <lineage>
        <taxon>Archaea</taxon>
        <taxon>Methanobacteriati</taxon>
        <taxon>Methanobacteriota</taxon>
        <taxon>Stenosarchaea group</taxon>
        <taxon>Halobacteria</taxon>
        <taxon>Halobacteriales</taxon>
        <taxon>Haloarculaceae</taxon>
        <taxon>Haloarcula</taxon>
    </lineage>
</organism>
<dbReference type="PANTHER" id="PTHR34236:SF1">
    <property type="entry name" value="DIMETHYL SULFOXIDE REDUCTASE TRANSCRIPTIONAL ACTIVATOR"/>
    <property type="match status" value="1"/>
</dbReference>
<name>A0A8J7YMC0_9EURY</name>
<dbReference type="Pfam" id="PF04967">
    <property type="entry name" value="HTH_10"/>
    <property type="match status" value="1"/>
</dbReference>
<dbReference type="Pfam" id="PF24278">
    <property type="entry name" value="HVO_0513_N"/>
    <property type="match status" value="1"/>
</dbReference>
<evidence type="ECO:0000259" key="3">
    <source>
        <dbReference type="Pfam" id="PF04967"/>
    </source>
</evidence>
<gene>
    <name evidence="5" type="ORF">EGD98_09150</name>
</gene>
<protein>
    <submittedName>
        <fullName evidence="5">Helix-turn-helix domain-containing protein</fullName>
    </submittedName>
</protein>
<dbReference type="RefSeq" id="WP_220588076.1">
    <property type="nucleotide sequence ID" value="NZ_RKLQ01000002.1"/>
</dbReference>
<keyword evidence="2" id="KW-0804">Transcription</keyword>
<sequence length="228" mass="24896">MKYLDVEIRLPEELLHPMAAFVRDSEAVSYEELLAWNVDPSAGVEQVLFYVEGDADRYRDQVSTVETIQSVRVEPIDDQSLHLWAREEIRPETAAWRGSFAGRQLVVVPPIRFDADAAMSMTVVGDGGDMQAALAALPPAVDVTVREVGSYDRRGGGLAGSLTDRQRRALATAHEVGYYDVPRTGTLADVAEAMSCAQSTASLLVRRAERDVVGSLVSHLRTPTLDPA</sequence>
<dbReference type="AlphaFoldDB" id="A0A8J7YMC0"/>
<dbReference type="InterPro" id="IPR007050">
    <property type="entry name" value="HTH_bacterioopsin"/>
</dbReference>
<evidence type="ECO:0000313" key="5">
    <source>
        <dbReference type="EMBL" id="MBX0303833.1"/>
    </source>
</evidence>
<proteinExistence type="predicted"/>
<keyword evidence="1" id="KW-0805">Transcription regulation</keyword>
<feature type="domain" description="HTH bat-type" evidence="3">
    <location>
        <begin position="162"/>
        <end position="213"/>
    </location>
</feature>
<evidence type="ECO:0000256" key="2">
    <source>
        <dbReference type="ARBA" id="ARBA00023163"/>
    </source>
</evidence>
<accession>A0A8J7YMC0</accession>
<evidence type="ECO:0000259" key="4">
    <source>
        <dbReference type="Pfam" id="PF24278"/>
    </source>
</evidence>
<feature type="domain" description="HVO-0513-like N-terminal" evidence="4">
    <location>
        <begin position="16"/>
        <end position="151"/>
    </location>
</feature>
<comment type="caution">
    <text evidence="5">The sequence shown here is derived from an EMBL/GenBank/DDBJ whole genome shotgun (WGS) entry which is preliminary data.</text>
</comment>
<evidence type="ECO:0000256" key="1">
    <source>
        <dbReference type="ARBA" id="ARBA00023015"/>
    </source>
</evidence>
<dbReference type="Proteomes" id="UP000783863">
    <property type="component" value="Unassembled WGS sequence"/>
</dbReference>